<dbReference type="Gene3D" id="3.40.630.30">
    <property type="match status" value="2"/>
</dbReference>
<dbReference type="SUPFAM" id="SSF55729">
    <property type="entry name" value="Acyl-CoA N-acyltransferases (Nat)"/>
    <property type="match status" value="2"/>
</dbReference>
<dbReference type="PANTHER" id="PTHR43328:SF1">
    <property type="entry name" value="N-ACETYLTRANSFERASE DOMAIN-CONTAINING PROTEIN"/>
    <property type="match status" value="1"/>
</dbReference>
<reference evidence="1 2" key="1">
    <citation type="submission" date="2019-07" db="EMBL/GenBank/DDBJ databases">
        <title>Whole genome shotgun sequence of Staphylococcus piscifermentans NBRC 109625.</title>
        <authorList>
            <person name="Hosoyama A."/>
            <person name="Uohara A."/>
            <person name="Ohji S."/>
            <person name="Ichikawa N."/>
        </authorList>
    </citation>
    <scope>NUCLEOTIDE SEQUENCE [LARGE SCALE GENOMIC DNA]</scope>
    <source>
        <strain evidence="1 2">NBRC 109625</strain>
    </source>
</reference>
<sequence>MKHSKQYDDITIKPYEQKYYHNILEFELSERQQIYSSLPIQVLEDALGDENRIANIAINKDKEVVGFFVLHQFYQHEGYDTPDHVVYIRSLSINEKFQGNGYGTKIMMNLPDYVQSLYSDFNHLYLVVDAENQAAWNVYERAGFMHAATKEEGPIGKERLYYLDLDSNYVSSLKLTAPKEQPDKEIDTVDLMLDGNKVGFIALQATNQRMHIRGIEVYETHRNQGIAESALRQLATYVRKNYPTINALDIVLFGEHNELKPLCKNSNFVETLQTDDYVKYEKYIVY</sequence>
<name>A0A239TSZ7_9STAP</name>
<keyword evidence="1" id="KW-0808">Transferase</keyword>
<dbReference type="PANTHER" id="PTHR43328">
    <property type="entry name" value="ACETYLTRANSFERASE-RELATED"/>
    <property type="match status" value="1"/>
</dbReference>
<dbReference type="Proteomes" id="UP000321736">
    <property type="component" value="Unassembled WGS sequence"/>
</dbReference>
<dbReference type="RefSeq" id="WP_095104211.1">
    <property type="nucleotide sequence ID" value="NZ_BKAR01000017.1"/>
</dbReference>
<dbReference type="GO" id="GO:0016747">
    <property type="term" value="F:acyltransferase activity, transferring groups other than amino-acyl groups"/>
    <property type="evidence" value="ECO:0007669"/>
    <property type="project" value="InterPro"/>
</dbReference>
<evidence type="ECO:0000313" key="2">
    <source>
        <dbReference type="Proteomes" id="UP000321736"/>
    </source>
</evidence>
<comment type="caution">
    <text evidence="1">The sequence shown here is derived from an EMBL/GenBank/DDBJ whole genome shotgun (WGS) entry which is preliminary data.</text>
</comment>
<dbReference type="OrthoDB" id="66776at2"/>
<dbReference type="InterPro" id="IPR016181">
    <property type="entry name" value="Acyl_CoA_acyltransferase"/>
</dbReference>
<keyword evidence="2" id="KW-1185">Reference proteome</keyword>
<gene>
    <name evidence="1" type="ORF">SPI02_15190</name>
</gene>
<proteinExistence type="predicted"/>
<dbReference type="PROSITE" id="PS51186">
    <property type="entry name" value="GNAT"/>
    <property type="match status" value="1"/>
</dbReference>
<dbReference type="EMBL" id="BKAR01000017">
    <property type="protein sequence ID" value="GEP84934.1"/>
    <property type="molecule type" value="Genomic_DNA"/>
</dbReference>
<dbReference type="Pfam" id="PF00583">
    <property type="entry name" value="Acetyltransf_1"/>
    <property type="match status" value="2"/>
</dbReference>
<accession>A0A239TSZ7</accession>
<organism evidence="1 2">
    <name type="scientific">Staphylococcus piscifermentans</name>
    <dbReference type="NCBI Taxonomy" id="70258"/>
    <lineage>
        <taxon>Bacteria</taxon>
        <taxon>Bacillati</taxon>
        <taxon>Bacillota</taxon>
        <taxon>Bacilli</taxon>
        <taxon>Bacillales</taxon>
        <taxon>Staphylococcaceae</taxon>
        <taxon>Staphylococcus</taxon>
    </lineage>
</organism>
<evidence type="ECO:0000313" key="1">
    <source>
        <dbReference type="EMBL" id="GEP84934.1"/>
    </source>
</evidence>
<dbReference type="CDD" id="cd04301">
    <property type="entry name" value="NAT_SF"/>
    <property type="match status" value="2"/>
</dbReference>
<protein>
    <submittedName>
        <fullName evidence="1">N-acetyltransferase</fullName>
    </submittedName>
</protein>
<dbReference type="InterPro" id="IPR000182">
    <property type="entry name" value="GNAT_dom"/>
</dbReference>
<dbReference type="AlphaFoldDB" id="A0A239TSZ7"/>